<keyword evidence="4 10" id="KW-0328">Glycosyltransferase</keyword>
<dbReference type="GO" id="GO:0005789">
    <property type="term" value="C:endoplasmic reticulum membrane"/>
    <property type="evidence" value="ECO:0007669"/>
    <property type="project" value="UniProtKB-SubCell"/>
</dbReference>
<keyword evidence="5 10" id="KW-0808">Transferase</keyword>
<evidence type="ECO:0000256" key="9">
    <source>
        <dbReference type="ARBA" id="ARBA00023136"/>
    </source>
</evidence>
<protein>
    <recommendedName>
        <fullName evidence="10">Alpha-1,3-glucosyltransferase</fullName>
        <ecNumber evidence="10">2.4.1.-</ecNumber>
    </recommendedName>
</protein>
<name>A0A438HJF9_VITVI</name>
<evidence type="ECO:0000256" key="1">
    <source>
        <dbReference type="ARBA" id="ARBA00004477"/>
    </source>
</evidence>
<dbReference type="AlphaFoldDB" id="A0A438HJF9"/>
<sequence length="327" mass="37876">MESLEMSAYFAPAFFSHLLGKCLRRRNPILEVSKLGLVVVGTFAIVWWPYLHSMDAFLGFKTCPWHVNGGGQAMIPVLWLISFCNCCVNLTPLSVLSRLAPFERGLYEDYVANFWCTTSVLIKWKRLFTIKSMKLLSLWATILTCLPSMIQQIWSPSNLGFLYGLLNSSFSFYLFSFQVHEKSILLPLLPATLLALEEPFHFRWLTHYALLSMFPLMCRDKLILPYVALFALFYLLYYAPGGREDTRKMQSPSSLRSFMLSFLVLCSLFLHLVYITLHPPDKYPFLFEAVIMLLCFSQFILLTIYTNAKQWMLLKHSTLMDKDKKLV</sequence>
<comment type="caution">
    <text evidence="10">Lacks conserved residue(s) required for the propagation of feature annotation.</text>
</comment>
<comment type="caution">
    <text evidence="11">The sequence shown here is derived from an EMBL/GenBank/DDBJ whole genome shotgun (WGS) entry which is preliminary data.</text>
</comment>
<evidence type="ECO:0000256" key="6">
    <source>
        <dbReference type="ARBA" id="ARBA00022692"/>
    </source>
</evidence>
<dbReference type="Pfam" id="PF03155">
    <property type="entry name" value="Alg6_Alg8"/>
    <property type="match status" value="2"/>
</dbReference>
<keyword evidence="8 10" id="KW-1133">Transmembrane helix</keyword>
<dbReference type="PANTHER" id="PTHR12413">
    <property type="entry name" value="DOLICHYL GLYCOSYLTRANSFERASE"/>
    <property type="match status" value="1"/>
</dbReference>
<feature type="transmembrane region" description="Helical" evidence="10">
    <location>
        <begin position="35"/>
        <end position="53"/>
    </location>
</feature>
<comment type="subcellular location">
    <subcellularLocation>
        <location evidence="1 10">Endoplasmic reticulum membrane</location>
        <topology evidence="1 10">Multi-pass membrane protein</topology>
    </subcellularLocation>
</comment>
<evidence type="ECO:0000256" key="3">
    <source>
        <dbReference type="ARBA" id="ARBA00008715"/>
    </source>
</evidence>
<evidence type="ECO:0000256" key="4">
    <source>
        <dbReference type="ARBA" id="ARBA00022676"/>
    </source>
</evidence>
<evidence type="ECO:0000313" key="11">
    <source>
        <dbReference type="EMBL" id="RVW84591.1"/>
    </source>
</evidence>
<accession>A0A438HJF9</accession>
<comment type="pathway">
    <text evidence="2 10">Protein modification; protein glycosylation.</text>
</comment>
<dbReference type="EMBL" id="QGNW01000214">
    <property type="protein sequence ID" value="RVW84591.1"/>
    <property type="molecule type" value="Genomic_DNA"/>
</dbReference>
<keyword evidence="6 10" id="KW-0812">Transmembrane</keyword>
<keyword evidence="7 10" id="KW-0256">Endoplasmic reticulum</keyword>
<proteinExistence type="inferred from homology"/>
<evidence type="ECO:0000256" key="7">
    <source>
        <dbReference type="ARBA" id="ARBA00022824"/>
    </source>
</evidence>
<evidence type="ECO:0000256" key="8">
    <source>
        <dbReference type="ARBA" id="ARBA00022989"/>
    </source>
</evidence>
<evidence type="ECO:0000256" key="2">
    <source>
        <dbReference type="ARBA" id="ARBA00004922"/>
    </source>
</evidence>
<feature type="transmembrane region" description="Helical" evidence="10">
    <location>
        <begin position="283"/>
        <end position="305"/>
    </location>
</feature>
<evidence type="ECO:0000256" key="10">
    <source>
        <dbReference type="RuleBase" id="RU363110"/>
    </source>
</evidence>
<reference evidence="11 12" key="1">
    <citation type="journal article" date="2018" name="PLoS Genet.">
        <title>Population sequencing reveals clonal diversity and ancestral inbreeding in the grapevine cultivar Chardonnay.</title>
        <authorList>
            <person name="Roach M.J."/>
            <person name="Johnson D.L."/>
            <person name="Bohlmann J."/>
            <person name="van Vuuren H.J."/>
            <person name="Jones S.J."/>
            <person name="Pretorius I.S."/>
            <person name="Schmidt S.A."/>
            <person name="Borneman A.R."/>
        </authorList>
    </citation>
    <scope>NUCLEOTIDE SEQUENCE [LARGE SCALE GENOMIC DNA]</scope>
    <source>
        <strain evidence="12">cv. Chardonnay</strain>
        <tissue evidence="11">Leaf</tissue>
    </source>
</reference>
<dbReference type="GO" id="GO:0016758">
    <property type="term" value="F:hexosyltransferase activity"/>
    <property type="evidence" value="ECO:0007669"/>
    <property type="project" value="InterPro"/>
</dbReference>
<feature type="transmembrane region" description="Helical" evidence="10">
    <location>
        <begin position="73"/>
        <end position="96"/>
    </location>
</feature>
<dbReference type="PANTHER" id="PTHR12413:SF1">
    <property type="entry name" value="DOLICHYL PYROPHOSPHATE MAN9GLCNAC2 ALPHA-1,3-GLUCOSYLTRANSFERASE"/>
    <property type="match status" value="1"/>
</dbReference>
<feature type="transmembrane region" description="Helical" evidence="10">
    <location>
        <begin position="135"/>
        <end position="154"/>
    </location>
</feature>
<gene>
    <name evidence="11" type="primary">VvCHDp001083_0</name>
    <name evidence="11" type="ORF">CK203_048107</name>
</gene>
<organism evidence="11 12">
    <name type="scientific">Vitis vinifera</name>
    <name type="common">Grape</name>
    <dbReference type="NCBI Taxonomy" id="29760"/>
    <lineage>
        <taxon>Eukaryota</taxon>
        <taxon>Viridiplantae</taxon>
        <taxon>Streptophyta</taxon>
        <taxon>Embryophyta</taxon>
        <taxon>Tracheophyta</taxon>
        <taxon>Spermatophyta</taxon>
        <taxon>Magnoliopsida</taxon>
        <taxon>eudicotyledons</taxon>
        <taxon>Gunneridae</taxon>
        <taxon>Pentapetalae</taxon>
        <taxon>rosids</taxon>
        <taxon>Vitales</taxon>
        <taxon>Vitaceae</taxon>
        <taxon>Viteae</taxon>
        <taxon>Vitis</taxon>
    </lineage>
</organism>
<keyword evidence="9 10" id="KW-0472">Membrane</keyword>
<evidence type="ECO:0000313" key="12">
    <source>
        <dbReference type="Proteomes" id="UP000288805"/>
    </source>
</evidence>
<dbReference type="InterPro" id="IPR004856">
    <property type="entry name" value="Glyco_trans_ALG6/ALG8"/>
</dbReference>
<dbReference type="Proteomes" id="UP000288805">
    <property type="component" value="Unassembled WGS sequence"/>
</dbReference>
<evidence type="ECO:0000256" key="5">
    <source>
        <dbReference type="ARBA" id="ARBA00022679"/>
    </source>
</evidence>
<feature type="transmembrane region" description="Helical" evidence="10">
    <location>
        <begin position="260"/>
        <end position="277"/>
    </location>
</feature>
<feature type="transmembrane region" description="Helical" evidence="10">
    <location>
        <begin position="222"/>
        <end position="239"/>
    </location>
</feature>
<dbReference type="UniPathway" id="UPA00378"/>
<dbReference type="EC" id="2.4.1.-" evidence="10"/>
<comment type="similarity">
    <text evidence="3 10">Belongs to the ALG6/ALG8 glucosyltransferase family.</text>
</comment>